<feature type="compositionally biased region" description="Basic and acidic residues" evidence="8">
    <location>
        <begin position="61"/>
        <end position="81"/>
    </location>
</feature>
<keyword evidence="7" id="KW-0653">Protein transport</keyword>
<keyword evidence="3 7" id="KW-0576">Peroxisome</keyword>
<dbReference type="GO" id="GO:0016560">
    <property type="term" value="P:protein import into peroxisome matrix, docking"/>
    <property type="evidence" value="ECO:0007669"/>
    <property type="project" value="UniProtKB-UniRule"/>
</dbReference>
<keyword evidence="7" id="KW-0813">Transport</keyword>
<feature type="domain" description="Peroxisome membrane anchor protein Pex14p N-terminal" evidence="9">
    <location>
        <begin position="60"/>
        <end position="98"/>
    </location>
</feature>
<feature type="region of interest" description="Disordered" evidence="8">
    <location>
        <begin position="97"/>
        <end position="133"/>
    </location>
</feature>
<dbReference type="GO" id="GO:0005778">
    <property type="term" value="C:peroxisomal membrane"/>
    <property type="evidence" value="ECO:0007669"/>
    <property type="project" value="UniProtKB-SubCell"/>
</dbReference>
<evidence type="ECO:0000256" key="2">
    <source>
        <dbReference type="ARBA" id="ARBA00023010"/>
    </source>
</evidence>
<evidence type="ECO:0000256" key="3">
    <source>
        <dbReference type="ARBA" id="ARBA00023140"/>
    </source>
</evidence>
<comment type="subcellular location">
    <subcellularLocation>
        <location evidence="6 7">Peroxisome membrane</location>
    </subcellularLocation>
</comment>
<proteinExistence type="inferred from homology"/>
<dbReference type="Proteomes" id="UP000800041">
    <property type="component" value="Unassembled WGS sequence"/>
</dbReference>
<evidence type="ECO:0000313" key="10">
    <source>
        <dbReference type="EMBL" id="KAF1988980.1"/>
    </source>
</evidence>
<dbReference type="InterPro" id="IPR025655">
    <property type="entry name" value="PEX14"/>
</dbReference>
<dbReference type="InterPro" id="IPR036388">
    <property type="entry name" value="WH-like_DNA-bd_sf"/>
</dbReference>
<feature type="compositionally biased region" description="Polar residues" evidence="8">
    <location>
        <begin position="257"/>
        <end position="279"/>
    </location>
</feature>
<dbReference type="OrthoDB" id="441517at2759"/>
<dbReference type="PANTHER" id="PTHR23058">
    <property type="entry name" value="PEROXISOMAL MEMBRANE PROTEIN PEX14"/>
    <property type="match status" value="1"/>
</dbReference>
<evidence type="ECO:0000259" key="9">
    <source>
        <dbReference type="Pfam" id="PF04695"/>
    </source>
</evidence>
<dbReference type="InterPro" id="IPR006785">
    <property type="entry name" value="Pex14_N"/>
</dbReference>
<feature type="region of interest" description="Disordered" evidence="8">
    <location>
        <begin position="1"/>
        <end position="83"/>
    </location>
</feature>
<keyword evidence="7" id="KW-0472">Membrane</keyword>
<name>A0A6G1H7I1_9PEZI</name>
<accession>A0A6G1H7I1</accession>
<keyword evidence="11" id="KW-1185">Reference proteome</keyword>
<evidence type="ECO:0000313" key="11">
    <source>
        <dbReference type="Proteomes" id="UP000800041"/>
    </source>
</evidence>
<dbReference type="PANTHER" id="PTHR23058:SF5">
    <property type="entry name" value="PEROXISOMAL MEMBRANE PROTEIN PEX14"/>
    <property type="match status" value="1"/>
</dbReference>
<evidence type="ECO:0000256" key="5">
    <source>
        <dbReference type="ARBA" id="ARBA00029691"/>
    </source>
</evidence>
<reference evidence="10" key="1">
    <citation type="journal article" date="2020" name="Stud. Mycol.">
        <title>101 Dothideomycetes genomes: a test case for predicting lifestyles and emergence of pathogens.</title>
        <authorList>
            <person name="Haridas S."/>
            <person name="Albert R."/>
            <person name="Binder M."/>
            <person name="Bloem J."/>
            <person name="Labutti K."/>
            <person name="Salamov A."/>
            <person name="Andreopoulos B."/>
            <person name="Baker S."/>
            <person name="Barry K."/>
            <person name="Bills G."/>
            <person name="Bluhm B."/>
            <person name="Cannon C."/>
            <person name="Castanera R."/>
            <person name="Culley D."/>
            <person name="Daum C."/>
            <person name="Ezra D."/>
            <person name="Gonzalez J."/>
            <person name="Henrissat B."/>
            <person name="Kuo A."/>
            <person name="Liang C."/>
            <person name="Lipzen A."/>
            <person name="Lutzoni F."/>
            <person name="Magnuson J."/>
            <person name="Mondo S."/>
            <person name="Nolan M."/>
            <person name="Ohm R."/>
            <person name="Pangilinan J."/>
            <person name="Park H.-J."/>
            <person name="Ramirez L."/>
            <person name="Alfaro M."/>
            <person name="Sun H."/>
            <person name="Tritt A."/>
            <person name="Yoshinaga Y."/>
            <person name="Zwiers L.-H."/>
            <person name="Turgeon B."/>
            <person name="Goodwin S."/>
            <person name="Spatafora J."/>
            <person name="Crous P."/>
            <person name="Grigoriev I."/>
        </authorList>
    </citation>
    <scope>NUCLEOTIDE SEQUENCE</scope>
    <source>
        <strain evidence="10">CBS 113979</strain>
    </source>
</reference>
<evidence type="ECO:0000256" key="4">
    <source>
        <dbReference type="ARBA" id="ARBA00029502"/>
    </source>
</evidence>
<comment type="similarity">
    <text evidence="1 7">Belongs to the peroxin-14 family.</text>
</comment>
<gene>
    <name evidence="10" type="ORF">K402DRAFT_391147</name>
</gene>
<dbReference type="AlphaFoldDB" id="A0A6G1H7I1"/>
<protein>
    <recommendedName>
        <fullName evidence="4 7">Peroxisomal membrane protein PEX14</fullName>
    </recommendedName>
    <alternativeName>
        <fullName evidence="5 7">Peroxin-14</fullName>
    </alternativeName>
</protein>
<evidence type="ECO:0000256" key="7">
    <source>
        <dbReference type="RuleBase" id="RU367032"/>
    </source>
</evidence>
<evidence type="ECO:0000256" key="6">
    <source>
        <dbReference type="ARBA" id="ARBA00046271"/>
    </source>
</evidence>
<evidence type="ECO:0000256" key="8">
    <source>
        <dbReference type="SAM" id="MobiDB-lite"/>
    </source>
</evidence>
<dbReference type="EMBL" id="ML977146">
    <property type="protein sequence ID" value="KAF1988980.1"/>
    <property type="molecule type" value="Genomic_DNA"/>
</dbReference>
<dbReference type="Gene3D" id="1.10.10.10">
    <property type="entry name" value="Winged helix-like DNA-binding domain superfamily/Winged helix DNA-binding domain"/>
    <property type="match status" value="1"/>
</dbReference>
<keyword evidence="2" id="KW-0811">Translocation</keyword>
<dbReference type="Pfam" id="PF04695">
    <property type="entry name" value="Pex14_N"/>
    <property type="match status" value="1"/>
</dbReference>
<dbReference type="GO" id="GO:1990429">
    <property type="term" value="C:peroxisomal importomer complex"/>
    <property type="evidence" value="ECO:0007669"/>
    <property type="project" value="TreeGrafter"/>
</dbReference>
<feature type="compositionally biased region" description="Polar residues" evidence="8">
    <location>
        <begin position="46"/>
        <end position="60"/>
    </location>
</feature>
<feature type="compositionally biased region" description="Acidic residues" evidence="8">
    <location>
        <begin position="236"/>
        <end position="246"/>
    </location>
</feature>
<feature type="region of interest" description="Disordered" evidence="8">
    <location>
        <begin position="214"/>
        <end position="279"/>
    </location>
</feature>
<comment type="function">
    <text evidence="7">Component of the PEX13-PEX14 docking complex, a translocon channel that specifically mediates the import of peroxisomal cargo proteins bound to PEX5 receptor. The PEX13-PEX14 docking complex forms a large import pore which can be opened to a diameter of about 9 nm. Mechanistically, PEX5 receptor along with cargo proteins associates with the PEX14 subunit of the PEX13-PEX14 docking complex in the cytosol, leading to the insertion of the receptor into the organelle membrane with the concomitant translocation of the cargo into the peroxisome matrix.</text>
</comment>
<dbReference type="GO" id="GO:0005102">
    <property type="term" value="F:signaling receptor binding"/>
    <property type="evidence" value="ECO:0007669"/>
    <property type="project" value="TreeGrafter"/>
</dbReference>
<evidence type="ECO:0000256" key="1">
    <source>
        <dbReference type="ARBA" id="ARBA00005443"/>
    </source>
</evidence>
<organism evidence="10 11">
    <name type="scientific">Aulographum hederae CBS 113979</name>
    <dbReference type="NCBI Taxonomy" id="1176131"/>
    <lineage>
        <taxon>Eukaryota</taxon>
        <taxon>Fungi</taxon>
        <taxon>Dikarya</taxon>
        <taxon>Ascomycota</taxon>
        <taxon>Pezizomycotina</taxon>
        <taxon>Dothideomycetes</taxon>
        <taxon>Pleosporomycetidae</taxon>
        <taxon>Aulographales</taxon>
        <taxon>Aulographaceae</taxon>
    </lineage>
</organism>
<sequence length="397" mass="42484">MSDPKKASIPAWQQARPPPSPDSEASSTTPATPKEEPREEEAQQEISGGTKSEQSMSLQEQGRRFLEDATVKDAPRAKKIEFLQSKGLPKEEIEKLLGPISSQTPPSVPDRAWAFPSGESVAPSPSQSQQKREVPPIITYPEFLVHSNKPEPLVTTTRLLNTLYVAGGSAALLYGLSKYIVAPLSETLAAARHDLLSHTSTQLDGLNERLTGMVSTVPSIPSPESAGLGTARKESDDTDTESEASDPTELYHRDVGVQTTPNLSRRNSQTSDSTLSVTPVDTVTAQEHRFKAINGHLTDLVASSARTKDFTGDLTYQLTELTAYLNEMSYTSPYYGTGYGGLDGRGVGGGGGSGPGSWGKKDDAYEKFKAEIRGVKGVLLSARNFPAGGGHRPGGSR</sequence>